<dbReference type="RefSeq" id="WP_064303076.1">
    <property type="nucleotide sequence ID" value="NZ_LUCV01000019.1"/>
</dbReference>
<dbReference type="AlphaFoldDB" id="A0A177SQA5"/>
<name>A0A177SQA5_PSEPU</name>
<evidence type="ECO:0000256" key="2">
    <source>
        <dbReference type="SAM" id="MobiDB-lite"/>
    </source>
</evidence>
<protein>
    <submittedName>
        <fullName evidence="5">Tyrosyl-trna synthetase</fullName>
    </submittedName>
</protein>
<evidence type="ECO:0000313" key="5">
    <source>
        <dbReference type="EMBL" id="OAI92345.1"/>
    </source>
</evidence>
<feature type="chain" id="PRO_5008073861" evidence="3">
    <location>
        <begin position="21"/>
        <end position="182"/>
    </location>
</feature>
<dbReference type="GO" id="GO:0004812">
    <property type="term" value="F:aminoacyl-tRNA ligase activity"/>
    <property type="evidence" value="ECO:0007669"/>
    <property type="project" value="UniProtKB-KW"/>
</dbReference>
<dbReference type="InterPro" id="IPR025232">
    <property type="entry name" value="DUF4174"/>
</dbReference>
<evidence type="ECO:0000313" key="6">
    <source>
        <dbReference type="Proteomes" id="UP000077752"/>
    </source>
</evidence>
<evidence type="ECO:0000256" key="3">
    <source>
        <dbReference type="SAM" id="SignalP"/>
    </source>
</evidence>
<organism evidence="5 6">
    <name type="scientific">Pseudomonas putida</name>
    <name type="common">Arthrobacter siderocapsulatus</name>
    <dbReference type="NCBI Taxonomy" id="303"/>
    <lineage>
        <taxon>Bacteria</taxon>
        <taxon>Pseudomonadati</taxon>
        <taxon>Pseudomonadota</taxon>
        <taxon>Gammaproteobacteria</taxon>
        <taxon>Pseudomonadales</taxon>
        <taxon>Pseudomonadaceae</taxon>
        <taxon>Pseudomonas</taxon>
    </lineage>
</organism>
<gene>
    <name evidence="5" type="ORF">AYO28_18925</name>
</gene>
<feature type="compositionally biased region" description="Low complexity" evidence="2">
    <location>
        <begin position="146"/>
        <end position="158"/>
    </location>
</feature>
<accession>A0A177SQA5</accession>
<proteinExistence type="predicted"/>
<reference evidence="5 6" key="1">
    <citation type="submission" date="2016-03" db="EMBL/GenBank/DDBJ databases">
        <title>Draft Genome Assembly of Pseudomonas putida strain CBF10-2.</title>
        <authorList>
            <person name="Iyer R.S."/>
            <person name="Damania A."/>
        </authorList>
    </citation>
    <scope>NUCLEOTIDE SEQUENCE [LARGE SCALE GENOMIC DNA]</scope>
    <source>
        <strain evidence="5 6">CBF10-2</strain>
    </source>
</reference>
<feature type="domain" description="DUF4174" evidence="4">
    <location>
        <begin position="28"/>
        <end position="141"/>
    </location>
</feature>
<feature type="compositionally biased region" description="Pro residues" evidence="2">
    <location>
        <begin position="170"/>
        <end position="182"/>
    </location>
</feature>
<dbReference type="Pfam" id="PF13778">
    <property type="entry name" value="DUF4174"/>
    <property type="match status" value="1"/>
</dbReference>
<feature type="region of interest" description="Disordered" evidence="2">
    <location>
        <begin position="142"/>
        <end position="182"/>
    </location>
</feature>
<comment type="caution">
    <text evidence="5">The sequence shown here is derived from an EMBL/GenBank/DDBJ whole genome shotgun (WGS) entry which is preliminary data.</text>
</comment>
<keyword evidence="1 3" id="KW-0732">Signal</keyword>
<feature type="signal peptide" evidence="3">
    <location>
        <begin position="1"/>
        <end position="20"/>
    </location>
</feature>
<sequence length="182" mass="18983">MLVRSLTLAVLLAIAGPLLADDNPLDLDAGRARPLVVIAPTSADPLLRSLNESLKDPATQAGFKERGLVLYSVAGMIGKRDDKNLEQQTTMALIRQVSRGAQNGTQVTLVGKDGSKHVLDNDGSLDMSKIFAAVDALPAEEKAISKPEPQAAPAAADAKAGKADAKPAKPAKPLPPPKPLED</sequence>
<dbReference type="EMBL" id="LUCV01000019">
    <property type="protein sequence ID" value="OAI92345.1"/>
    <property type="molecule type" value="Genomic_DNA"/>
</dbReference>
<keyword evidence="5" id="KW-0436">Ligase</keyword>
<evidence type="ECO:0000256" key="1">
    <source>
        <dbReference type="ARBA" id="ARBA00022729"/>
    </source>
</evidence>
<keyword evidence="5" id="KW-0030">Aminoacyl-tRNA synthetase</keyword>
<evidence type="ECO:0000259" key="4">
    <source>
        <dbReference type="Pfam" id="PF13778"/>
    </source>
</evidence>
<dbReference type="Proteomes" id="UP000077752">
    <property type="component" value="Unassembled WGS sequence"/>
</dbReference>